<dbReference type="STRING" id="77044.A0A1S7UIC3"/>
<dbReference type="Proteomes" id="UP000054516">
    <property type="component" value="Unassembled WGS sequence"/>
</dbReference>
<gene>
    <name evidence="2" type="ORF">SAMD00023353_0105120</name>
</gene>
<evidence type="ECO:0000313" key="2">
    <source>
        <dbReference type="EMBL" id="GAP82978.2"/>
    </source>
</evidence>
<protein>
    <submittedName>
        <fullName evidence="2">Uncharacterized protein</fullName>
    </submittedName>
</protein>
<name>A0A1S7UIC3_ROSNE</name>
<accession>A0A1S7UIC3</accession>
<dbReference type="Gene3D" id="1.20.120.20">
    <property type="entry name" value="Apolipoprotein"/>
    <property type="match status" value="1"/>
</dbReference>
<dbReference type="SUPFAM" id="SSF58113">
    <property type="entry name" value="Apolipoprotein A-I"/>
    <property type="match status" value="1"/>
</dbReference>
<reference evidence="2" key="1">
    <citation type="submission" date="2016-03" db="EMBL/GenBank/DDBJ databases">
        <title>Draft genome sequence of Rosellinia necatrix.</title>
        <authorList>
            <person name="Kanematsu S."/>
        </authorList>
    </citation>
    <scope>NUCLEOTIDE SEQUENCE [LARGE SCALE GENOMIC DNA]</scope>
    <source>
        <strain evidence="2">W97</strain>
    </source>
</reference>
<keyword evidence="3" id="KW-1185">Reference proteome</keyword>
<evidence type="ECO:0000256" key="1">
    <source>
        <dbReference type="SAM" id="Coils"/>
    </source>
</evidence>
<dbReference type="EMBL" id="DF977446">
    <property type="protein sequence ID" value="GAP82978.2"/>
    <property type="molecule type" value="Genomic_DNA"/>
</dbReference>
<evidence type="ECO:0000313" key="3">
    <source>
        <dbReference type="Proteomes" id="UP000054516"/>
    </source>
</evidence>
<dbReference type="AlphaFoldDB" id="A0A1S7UIC3"/>
<sequence>MDVVPSPEVPNFREMADHVNALGNGIRLFHNLPAFNDPSITTKLNRLDDLVNNVNNIRQDIQRDVTQSVLQEMQAVIEQTMARGYKALKDEFTNQINAVKDDLQATRGQLTNQINTVKNDITNDLTNQINTVKDDVQATRGQLTNQINAVKDDLEATRSQLTNQINAVKDDLEATRGQLTNQINAVKDDIQATRGQLTNQINTVKNDITNDLTNKINALEQGLKANISAREMNSIARAQNAWNPPKLIPLYSPLTNTEIEQFPATKSKLSGLTKPALIQLLRALDDPYQDPDYDRRAENRTRVGECVESMKSPFEANGWIKNL</sequence>
<keyword evidence="1" id="KW-0175">Coiled coil</keyword>
<dbReference type="OrthoDB" id="4778440at2759"/>
<proteinExistence type="predicted"/>
<organism evidence="2">
    <name type="scientific">Rosellinia necatrix</name>
    <name type="common">White root-rot fungus</name>
    <dbReference type="NCBI Taxonomy" id="77044"/>
    <lineage>
        <taxon>Eukaryota</taxon>
        <taxon>Fungi</taxon>
        <taxon>Dikarya</taxon>
        <taxon>Ascomycota</taxon>
        <taxon>Pezizomycotina</taxon>
        <taxon>Sordariomycetes</taxon>
        <taxon>Xylariomycetidae</taxon>
        <taxon>Xylariales</taxon>
        <taxon>Xylariaceae</taxon>
        <taxon>Rosellinia</taxon>
    </lineage>
</organism>
<feature type="coiled-coil region" evidence="1">
    <location>
        <begin position="89"/>
        <end position="189"/>
    </location>
</feature>